<reference evidence="1 2" key="1">
    <citation type="journal article" date="2013" name="Mar. Genomics">
        <title>Expression of sulfatases in Rhodopirellula baltica and the diversity of sulfatases in the genus Rhodopirellula.</title>
        <authorList>
            <person name="Wegner C.E."/>
            <person name="Richter-Heitmann T."/>
            <person name="Klindworth A."/>
            <person name="Klockow C."/>
            <person name="Richter M."/>
            <person name="Achstetter T."/>
            <person name="Glockner F.O."/>
            <person name="Harder J."/>
        </authorList>
    </citation>
    <scope>NUCLEOTIDE SEQUENCE [LARGE SCALE GENOMIC DNA]</scope>
    <source>
        <strain evidence="1 2">SM1</strain>
    </source>
</reference>
<sequence>MPPVSNRLDATSVIRWEYGTDATTGIAPLAATSPFLFTRTGRL</sequence>
<comment type="caution">
    <text evidence="1">The sequence shown here is derived from an EMBL/GenBank/DDBJ whole genome shotgun (WGS) entry which is preliminary data.</text>
</comment>
<proteinExistence type="predicted"/>
<dbReference type="Proteomes" id="UP000011991">
    <property type="component" value="Unassembled WGS sequence"/>
</dbReference>
<keyword evidence="2" id="KW-1185">Reference proteome</keyword>
<dbReference type="EMBL" id="ANOG01000558">
    <property type="protein sequence ID" value="EMI19170.1"/>
    <property type="molecule type" value="Genomic_DNA"/>
</dbReference>
<evidence type="ECO:0000313" key="1">
    <source>
        <dbReference type="EMBL" id="EMI19170.1"/>
    </source>
</evidence>
<protein>
    <submittedName>
        <fullName evidence="1">Uncharacterized protein</fullName>
    </submittedName>
</protein>
<evidence type="ECO:0000313" key="2">
    <source>
        <dbReference type="Proteomes" id="UP000011991"/>
    </source>
</evidence>
<gene>
    <name evidence="1" type="ORF">RMSM_03898</name>
</gene>
<name>M5RIP3_9BACT</name>
<dbReference type="AlphaFoldDB" id="M5RIP3"/>
<accession>M5RIP3</accession>
<organism evidence="1 2">
    <name type="scientific">Rhodopirellula maiorica SM1</name>
    <dbReference type="NCBI Taxonomy" id="1265738"/>
    <lineage>
        <taxon>Bacteria</taxon>
        <taxon>Pseudomonadati</taxon>
        <taxon>Planctomycetota</taxon>
        <taxon>Planctomycetia</taxon>
        <taxon>Pirellulales</taxon>
        <taxon>Pirellulaceae</taxon>
        <taxon>Novipirellula</taxon>
    </lineage>
</organism>